<dbReference type="EMBL" id="JAGTJS010000034">
    <property type="protein sequence ID" value="KAH7230839.1"/>
    <property type="molecule type" value="Genomic_DNA"/>
</dbReference>
<accession>A0A9P9G0G8</accession>
<dbReference type="CDD" id="cd00024">
    <property type="entry name" value="CD_CSD"/>
    <property type="match status" value="1"/>
</dbReference>
<organism evidence="3 4">
    <name type="scientific">Fusarium solani</name>
    <name type="common">Filamentous fungus</name>
    <dbReference type="NCBI Taxonomy" id="169388"/>
    <lineage>
        <taxon>Eukaryota</taxon>
        <taxon>Fungi</taxon>
        <taxon>Dikarya</taxon>
        <taxon>Ascomycota</taxon>
        <taxon>Pezizomycotina</taxon>
        <taxon>Sordariomycetes</taxon>
        <taxon>Hypocreomycetidae</taxon>
        <taxon>Hypocreales</taxon>
        <taxon>Nectriaceae</taxon>
        <taxon>Fusarium</taxon>
        <taxon>Fusarium solani species complex</taxon>
    </lineage>
</organism>
<gene>
    <name evidence="3" type="ORF">B0J15DRAFT_410337</name>
</gene>
<feature type="domain" description="Chromo" evidence="2">
    <location>
        <begin position="1"/>
        <end position="51"/>
    </location>
</feature>
<comment type="caution">
    <text evidence="3">The sequence shown here is derived from an EMBL/GenBank/DDBJ whole genome shotgun (WGS) entry which is preliminary data.</text>
</comment>
<name>A0A9P9G0G8_FUSSL</name>
<evidence type="ECO:0000259" key="2">
    <source>
        <dbReference type="PROSITE" id="PS50013"/>
    </source>
</evidence>
<dbReference type="SUPFAM" id="SSF54160">
    <property type="entry name" value="Chromo domain-like"/>
    <property type="match status" value="1"/>
</dbReference>
<protein>
    <recommendedName>
        <fullName evidence="2">Chromo domain-containing protein</fullName>
    </recommendedName>
</protein>
<dbReference type="InterPro" id="IPR016197">
    <property type="entry name" value="Chromo-like_dom_sf"/>
</dbReference>
<reference evidence="3" key="1">
    <citation type="journal article" date="2021" name="Nat. Commun.">
        <title>Genetic determinants of endophytism in the Arabidopsis root mycobiome.</title>
        <authorList>
            <person name="Mesny F."/>
            <person name="Miyauchi S."/>
            <person name="Thiergart T."/>
            <person name="Pickel B."/>
            <person name="Atanasova L."/>
            <person name="Karlsson M."/>
            <person name="Huettel B."/>
            <person name="Barry K.W."/>
            <person name="Haridas S."/>
            <person name="Chen C."/>
            <person name="Bauer D."/>
            <person name="Andreopoulos W."/>
            <person name="Pangilinan J."/>
            <person name="LaButti K."/>
            <person name="Riley R."/>
            <person name="Lipzen A."/>
            <person name="Clum A."/>
            <person name="Drula E."/>
            <person name="Henrissat B."/>
            <person name="Kohler A."/>
            <person name="Grigoriev I.V."/>
            <person name="Martin F.M."/>
            <person name="Hacquard S."/>
        </authorList>
    </citation>
    <scope>NUCLEOTIDE SEQUENCE</scope>
    <source>
        <strain evidence="3">FSSC 5 MPI-SDFR-AT-0091</strain>
    </source>
</reference>
<dbReference type="OrthoDB" id="433924at2759"/>
<feature type="non-terminal residue" evidence="3">
    <location>
        <position position="1"/>
    </location>
</feature>
<dbReference type="AlphaFoldDB" id="A0A9P9G0G8"/>
<dbReference type="InterPro" id="IPR023780">
    <property type="entry name" value="Chromo_domain"/>
</dbReference>
<dbReference type="Pfam" id="PF00385">
    <property type="entry name" value="Chromo"/>
    <property type="match status" value="1"/>
</dbReference>
<dbReference type="PROSITE" id="PS50013">
    <property type="entry name" value="CHROMO_2"/>
    <property type="match status" value="1"/>
</dbReference>
<evidence type="ECO:0000256" key="1">
    <source>
        <dbReference type="ARBA" id="ARBA00011353"/>
    </source>
</evidence>
<dbReference type="Proteomes" id="UP000736672">
    <property type="component" value="Unassembled WGS sequence"/>
</dbReference>
<proteinExistence type="predicted"/>
<dbReference type="GO" id="GO:0006338">
    <property type="term" value="P:chromatin remodeling"/>
    <property type="evidence" value="ECO:0007669"/>
    <property type="project" value="UniProtKB-ARBA"/>
</dbReference>
<sequence length="121" mass="13885">YTVESIIGHVVDDRDKTAELLVKWAGYDETTLEPESSMQTDAPIMVYDYWRCLGGRNRATGLSTYHVFRLLDHNDTCNPQGRLLSRRYKGYSPGESTWELATKTRRYAPDEKARYDAAMGL</sequence>
<evidence type="ECO:0000313" key="3">
    <source>
        <dbReference type="EMBL" id="KAH7230839.1"/>
    </source>
</evidence>
<keyword evidence="4" id="KW-1185">Reference proteome</keyword>
<dbReference type="Gene3D" id="2.40.50.40">
    <property type="match status" value="1"/>
</dbReference>
<evidence type="ECO:0000313" key="4">
    <source>
        <dbReference type="Proteomes" id="UP000736672"/>
    </source>
</evidence>
<comment type="subunit">
    <text evidence="1">Component of the NuA4 histone acetyltransferase complex.</text>
</comment>
<dbReference type="InterPro" id="IPR000953">
    <property type="entry name" value="Chromo/chromo_shadow_dom"/>
</dbReference>